<dbReference type="InterPro" id="IPR000994">
    <property type="entry name" value="Pept_M24"/>
</dbReference>
<dbReference type="EMBL" id="NHRY01000263">
    <property type="protein sequence ID" value="PPQ27027.1"/>
    <property type="molecule type" value="Genomic_DNA"/>
</dbReference>
<sequence length="596" mass="64179">MSVSALPELRRELLRLGLDGFIVPRADEHLGEYVPASAERLAWLTGFTGSAGLAVVLAATAAVFTDGRYVLQLAQQTDARLWQRLHVTEQPPHLWLAEHAPKGGRIGYDPLLISQESLARYTDAGLDMVPLDSNPLDTVWADRPAPPVAAAVPHPLRYAGKASEDKRAEVAGVLREARQDAAVLTDPASIAWLLNIRGDDVPFTPFALAFALVHADGATELFIDPAKLPDETRTWLGNAVAIADRPALGPALRKFAGRTVRVDPAGSPVWFAQQLRAAGATVAAASDPCLLPKACKNETEQQGARAAHRRDAVAVCRFLHWLATEAPAGRQTEMSAADTLLAFRREVDSFRGESFPAISGAGEHGAIIHYRVTPESNRPIGANEVYLIDSGAQYPDGTTDITRTVWTGPGQPPAALRDQVTRVMQGHIAIATAIFPTGVGGPHLDVLARRALWQAGLDFDHGTGHGVGSYLSVHEGPVSISRVARPVPIAAGMILSNEPGYYRPDHYGIRLENLLLVQPADLPGAAKPFLRFETLTLAPFDRRLLEPALMTQAERAWLDGYHQRVLETIGPALTPPARAWLVAACAPIGQDPRGRT</sequence>
<evidence type="ECO:0000259" key="6">
    <source>
        <dbReference type="Pfam" id="PF16188"/>
    </source>
</evidence>
<dbReference type="InterPro" id="IPR029149">
    <property type="entry name" value="Creatin/AminoP/Spt16_N"/>
</dbReference>
<feature type="domain" description="Creatinase N-terminal" evidence="5">
    <location>
        <begin position="8"/>
        <end position="124"/>
    </location>
</feature>
<feature type="domain" description="Peptidase M24 C-terminal" evidence="6">
    <location>
        <begin position="528"/>
        <end position="588"/>
    </location>
</feature>
<accession>A0A2S6MXE0</accession>
<dbReference type="GO" id="GO:0005737">
    <property type="term" value="C:cytoplasm"/>
    <property type="evidence" value="ECO:0007669"/>
    <property type="project" value="UniProtKB-ARBA"/>
</dbReference>
<dbReference type="GO" id="GO:0070006">
    <property type="term" value="F:metalloaminopeptidase activity"/>
    <property type="evidence" value="ECO:0007669"/>
    <property type="project" value="InterPro"/>
</dbReference>
<evidence type="ECO:0000259" key="5">
    <source>
        <dbReference type="Pfam" id="PF01321"/>
    </source>
</evidence>
<dbReference type="RefSeq" id="WP_104522167.1">
    <property type="nucleotide sequence ID" value="NZ_NHRY01000263.1"/>
</dbReference>
<keyword evidence="7" id="KW-0645">Protease</keyword>
<keyword evidence="7" id="KW-0031">Aminopeptidase</keyword>
<comment type="similarity">
    <text evidence="1">Belongs to the peptidase M24B family.</text>
</comment>
<dbReference type="Proteomes" id="UP000239724">
    <property type="component" value="Unassembled WGS sequence"/>
</dbReference>
<dbReference type="InterPro" id="IPR036005">
    <property type="entry name" value="Creatinase/aminopeptidase-like"/>
</dbReference>
<evidence type="ECO:0000313" key="7">
    <source>
        <dbReference type="EMBL" id="PPQ27027.1"/>
    </source>
</evidence>
<evidence type="ECO:0000256" key="2">
    <source>
        <dbReference type="ARBA" id="ARBA00022723"/>
    </source>
</evidence>
<keyword evidence="8" id="KW-1185">Reference proteome</keyword>
<dbReference type="Pfam" id="PF01321">
    <property type="entry name" value="Creatinase_N"/>
    <property type="match status" value="1"/>
</dbReference>
<dbReference type="FunFam" id="3.90.230.10:FF:000009">
    <property type="entry name" value="xaa-Pro aminopeptidase 2"/>
    <property type="match status" value="1"/>
</dbReference>
<dbReference type="SUPFAM" id="SSF55920">
    <property type="entry name" value="Creatinase/aminopeptidase"/>
    <property type="match status" value="1"/>
</dbReference>
<dbReference type="InterPro" id="IPR000587">
    <property type="entry name" value="Creatinase_N"/>
</dbReference>
<dbReference type="GO" id="GO:0046872">
    <property type="term" value="F:metal ion binding"/>
    <property type="evidence" value="ECO:0007669"/>
    <property type="project" value="UniProtKB-KW"/>
</dbReference>
<dbReference type="Gene3D" id="3.90.230.10">
    <property type="entry name" value="Creatinase/methionine aminopeptidase superfamily"/>
    <property type="match status" value="1"/>
</dbReference>
<dbReference type="PANTHER" id="PTHR43763:SF6">
    <property type="entry name" value="XAA-PRO AMINOPEPTIDASE 1"/>
    <property type="match status" value="1"/>
</dbReference>
<name>A0A2S6MXE0_RHOGL</name>
<dbReference type="Gene3D" id="3.40.350.10">
    <property type="entry name" value="Creatinase/prolidase N-terminal domain"/>
    <property type="match status" value="2"/>
</dbReference>
<dbReference type="InterPro" id="IPR033740">
    <property type="entry name" value="Pept_M24B"/>
</dbReference>
<dbReference type="Pfam" id="PF16189">
    <property type="entry name" value="Creatinase_N_2"/>
    <property type="match status" value="1"/>
</dbReference>
<dbReference type="SUPFAM" id="SSF53092">
    <property type="entry name" value="Creatinase/prolidase N-terminal domain"/>
    <property type="match status" value="2"/>
</dbReference>
<protein>
    <submittedName>
        <fullName evidence="7">X-Pro aminopeptidase</fullName>
    </submittedName>
</protein>
<evidence type="ECO:0000256" key="3">
    <source>
        <dbReference type="ARBA" id="ARBA00022801"/>
    </source>
</evidence>
<organism evidence="7 8">
    <name type="scientific">Rhodopila globiformis</name>
    <name type="common">Rhodopseudomonas globiformis</name>
    <dbReference type="NCBI Taxonomy" id="1071"/>
    <lineage>
        <taxon>Bacteria</taxon>
        <taxon>Pseudomonadati</taxon>
        <taxon>Pseudomonadota</taxon>
        <taxon>Alphaproteobacteria</taxon>
        <taxon>Acetobacterales</taxon>
        <taxon>Acetobacteraceae</taxon>
        <taxon>Rhodopila</taxon>
    </lineage>
</organism>
<evidence type="ECO:0000256" key="1">
    <source>
        <dbReference type="ARBA" id="ARBA00008766"/>
    </source>
</evidence>
<dbReference type="InterPro" id="IPR032416">
    <property type="entry name" value="Peptidase_M24_C"/>
</dbReference>
<feature type="domain" description="Peptidase M24" evidence="4">
    <location>
        <begin position="304"/>
        <end position="518"/>
    </location>
</feature>
<dbReference type="InterPro" id="IPR050422">
    <property type="entry name" value="X-Pro_aminopeptidase_P"/>
</dbReference>
<keyword evidence="3" id="KW-0378">Hydrolase</keyword>
<dbReference type="Pfam" id="PF16188">
    <property type="entry name" value="Peptidase_M24_C"/>
    <property type="match status" value="1"/>
</dbReference>
<gene>
    <name evidence="7" type="ORF">CCS01_28225</name>
</gene>
<evidence type="ECO:0000313" key="8">
    <source>
        <dbReference type="Proteomes" id="UP000239724"/>
    </source>
</evidence>
<evidence type="ECO:0000259" key="4">
    <source>
        <dbReference type="Pfam" id="PF00557"/>
    </source>
</evidence>
<dbReference type="CDD" id="cd01085">
    <property type="entry name" value="APP"/>
    <property type="match status" value="1"/>
</dbReference>
<proteinExistence type="inferred from homology"/>
<reference evidence="7 8" key="1">
    <citation type="journal article" date="2018" name="Arch. Microbiol.">
        <title>New insights into the metabolic potential of the phototrophic purple bacterium Rhodopila globiformis DSM 161(T) from its draft genome sequence and evidence for a vanadium-dependent nitrogenase.</title>
        <authorList>
            <person name="Imhoff J.F."/>
            <person name="Rahn T."/>
            <person name="Kunzel S."/>
            <person name="Neulinger S.C."/>
        </authorList>
    </citation>
    <scope>NUCLEOTIDE SEQUENCE [LARGE SCALE GENOMIC DNA]</scope>
    <source>
        <strain evidence="7 8">DSM 161</strain>
    </source>
</reference>
<comment type="caution">
    <text evidence="7">The sequence shown here is derived from an EMBL/GenBank/DDBJ whole genome shotgun (WGS) entry which is preliminary data.</text>
</comment>
<dbReference type="PANTHER" id="PTHR43763">
    <property type="entry name" value="XAA-PRO AMINOPEPTIDASE 1"/>
    <property type="match status" value="1"/>
</dbReference>
<keyword evidence="2" id="KW-0479">Metal-binding</keyword>
<dbReference type="Pfam" id="PF00557">
    <property type="entry name" value="Peptidase_M24"/>
    <property type="match status" value="1"/>
</dbReference>
<dbReference type="OrthoDB" id="9806388at2"/>
<dbReference type="AlphaFoldDB" id="A0A2S6MXE0"/>